<dbReference type="AlphaFoldDB" id="A0AAU6WPP7"/>
<accession>A0AAU6WPP7</accession>
<dbReference type="GO" id="GO:0004803">
    <property type="term" value="F:transposase activity"/>
    <property type="evidence" value="ECO:0007669"/>
    <property type="project" value="InterPro"/>
</dbReference>
<dbReference type="PANTHER" id="PTHR33055">
    <property type="entry name" value="TRANSPOSASE FOR INSERTION SEQUENCE ELEMENT IS1111A"/>
    <property type="match status" value="1"/>
</dbReference>
<proteinExistence type="predicted"/>
<evidence type="ECO:0000313" key="3">
    <source>
        <dbReference type="Proteomes" id="UP001463665"/>
    </source>
</evidence>
<dbReference type="PANTHER" id="PTHR33055:SF3">
    <property type="entry name" value="PUTATIVE TRANSPOSASE FOR IS117-RELATED"/>
    <property type="match status" value="1"/>
</dbReference>
<keyword evidence="3" id="KW-1185">Reference proteome</keyword>
<reference evidence="2 3" key="1">
    <citation type="submission" date="2024-04" db="EMBL/GenBank/DDBJ databases">
        <title>Genome sequencing and assembly of rice foliar adapted Chryseobacterium endophyticum OsEnb-ALM-A6.</title>
        <authorList>
            <person name="Kumar S."/>
            <person name="Javed M."/>
            <person name="Chouhan V."/>
            <person name="Charishma K."/>
            <person name="Patel A."/>
            <person name="Kumar M."/>
            <person name="Sahu K.P."/>
            <person name="Kumar A."/>
        </authorList>
    </citation>
    <scope>NUCLEOTIDE SEQUENCE [LARGE SCALE GENOMIC DNA]</scope>
    <source>
        <strain evidence="2 3">OsEnb-ALM-A6</strain>
    </source>
</reference>
<dbReference type="EMBL" id="CP154834">
    <property type="protein sequence ID" value="XAO74700.1"/>
    <property type="molecule type" value="Genomic_DNA"/>
</dbReference>
<dbReference type="RefSeq" id="WP_345766720.1">
    <property type="nucleotide sequence ID" value="NZ_CP154834.1"/>
</dbReference>
<dbReference type="InterPro" id="IPR003346">
    <property type="entry name" value="Transposase_20"/>
</dbReference>
<protein>
    <submittedName>
        <fullName evidence="2">Transposase</fullName>
    </submittedName>
</protein>
<organism evidence="2 3">
    <name type="scientific">Chryseobacterium endophyticum</name>
    <dbReference type="NCBI Taxonomy" id="1854762"/>
    <lineage>
        <taxon>Bacteria</taxon>
        <taxon>Pseudomonadati</taxon>
        <taxon>Bacteroidota</taxon>
        <taxon>Flavobacteriia</taxon>
        <taxon>Flavobacteriales</taxon>
        <taxon>Weeksellaceae</taxon>
        <taxon>Chryseobacterium group</taxon>
        <taxon>Chryseobacterium</taxon>
    </lineage>
</organism>
<evidence type="ECO:0000313" key="2">
    <source>
        <dbReference type="EMBL" id="XAO74700.1"/>
    </source>
</evidence>
<dbReference type="GO" id="GO:0003677">
    <property type="term" value="F:DNA binding"/>
    <property type="evidence" value="ECO:0007669"/>
    <property type="project" value="InterPro"/>
</dbReference>
<gene>
    <name evidence="2" type="ORF">AAFP95_01095</name>
</gene>
<dbReference type="GO" id="GO:0006313">
    <property type="term" value="P:DNA transposition"/>
    <property type="evidence" value="ECO:0007669"/>
    <property type="project" value="InterPro"/>
</dbReference>
<feature type="domain" description="Transposase IS116/IS110/IS902 C-terminal" evidence="1">
    <location>
        <begin position="14"/>
        <end position="99"/>
    </location>
</feature>
<sequence>MSRLQDEELKRDVDLLSSISGIGEKTALLLLVATNGFKNFANAKQISKYFGVAPCLYESGTKKKSLGKCRTTKKHVRSILYVCSWTAMRFNSQCRELYERILSKNKSKKVALIAVCNKLLRQCFGIMRNKIPYQKNYLQVGN</sequence>
<evidence type="ECO:0000259" key="1">
    <source>
        <dbReference type="Pfam" id="PF02371"/>
    </source>
</evidence>
<name>A0AAU6WPP7_9FLAO</name>
<dbReference type="InterPro" id="IPR047650">
    <property type="entry name" value="Transpos_IS110"/>
</dbReference>
<dbReference type="Proteomes" id="UP001463665">
    <property type="component" value="Chromosome"/>
</dbReference>
<dbReference type="Pfam" id="PF02371">
    <property type="entry name" value="Transposase_20"/>
    <property type="match status" value="1"/>
</dbReference>